<dbReference type="AlphaFoldDB" id="A0A4Y2TDL8"/>
<reference evidence="2 3" key="1">
    <citation type="journal article" date="2019" name="Sci. Rep.">
        <title>Orb-weaving spider Araneus ventricosus genome elucidates the spidroin gene catalogue.</title>
        <authorList>
            <person name="Kono N."/>
            <person name="Nakamura H."/>
            <person name="Ohtoshi R."/>
            <person name="Moran D.A.P."/>
            <person name="Shinohara A."/>
            <person name="Yoshida Y."/>
            <person name="Fujiwara M."/>
            <person name="Mori M."/>
            <person name="Tomita M."/>
            <person name="Arakawa K."/>
        </authorList>
    </citation>
    <scope>NUCLEOTIDE SEQUENCE [LARGE SCALE GENOMIC DNA]</scope>
</reference>
<dbReference type="InterPro" id="IPR049012">
    <property type="entry name" value="Mutator_transp_dom"/>
</dbReference>
<sequence length="105" mass="12084">MCCSHIVCSNELTTPTYRSSKSFCSTRNFRYAIYLGDGDSKVFLKIRESKVYEEELVVEILECIGDVLKRMGTRLRNLRNKLMSTKRSDGKNISGRGRLTDAQFF</sequence>
<gene>
    <name evidence="2" type="ORF">AVEN_274806_1</name>
</gene>
<evidence type="ECO:0000259" key="1">
    <source>
        <dbReference type="Pfam" id="PF20700"/>
    </source>
</evidence>
<comment type="caution">
    <text evidence="2">The sequence shown here is derived from an EMBL/GenBank/DDBJ whole genome shotgun (WGS) entry which is preliminary data.</text>
</comment>
<dbReference type="OrthoDB" id="5983687at2759"/>
<feature type="domain" description="Mutator-like transposase" evidence="1">
    <location>
        <begin position="25"/>
        <end position="101"/>
    </location>
</feature>
<evidence type="ECO:0000313" key="2">
    <source>
        <dbReference type="EMBL" id="GBN97893.1"/>
    </source>
</evidence>
<keyword evidence="3" id="KW-1185">Reference proteome</keyword>
<proteinExistence type="predicted"/>
<protein>
    <recommendedName>
        <fullName evidence="1">Mutator-like transposase domain-containing protein</fullName>
    </recommendedName>
</protein>
<evidence type="ECO:0000313" key="3">
    <source>
        <dbReference type="Proteomes" id="UP000499080"/>
    </source>
</evidence>
<name>A0A4Y2TDL8_ARAVE</name>
<organism evidence="2 3">
    <name type="scientific">Araneus ventricosus</name>
    <name type="common">Orbweaver spider</name>
    <name type="synonym">Epeira ventricosa</name>
    <dbReference type="NCBI Taxonomy" id="182803"/>
    <lineage>
        <taxon>Eukaryota</taxon>
        <taxon>Metazoa</taxon>
        <taxon>Ecdysozoa</taxon>
        <taxon>Arthropoda</taxon>
        <taxon>Chelicerata</taxon>
        <taxon>Arachnida</taxon>
        <taxon>Araneae</taxon>
        <taxon>Araneomorphae</taxon>
        <taxon>Entelegynae</taxon>
        <taxon>Araneoidea</taxon>
        <taxon>Araneidae</taxon>
        <taxon>Araneus</taxon>
    </lineage>
</organism>
<accession>A0A4Y2TDL8</accession>
<dbReference type="EMBL" id="BGPR01027421">
    <property type="protein sequence ID" value="GBN97893.1"/>
    <property type="molecule type" value="Genomic_DNA"/>
</dbReference>
<dbReference type="Proteomes" id="UP000499080">
    <property type="component" value="Unassembled WGS sequence"/>
</dbReference>
<dbReference type="Pfam" id="PF20700">
    <property type="entry name" value="Mutator"/>
    <property type="match status" value="1"/>
</dbReference>